<dbReference type="OrthoDB" id="5866055at2759"/>
<dbReference type="EMBL" id="AZBU02000011">
    <property type="protein sequence ID" value="TKR61262.1"/>
    <property type="molecule type" value="Genomic_DNA"/>
</dbReference>
<comment type="caution">
    <text evidence="1">The sequence shown here is derived from an EMBL/GenBank/DDBJ whole genome shotgun (WGS) entry which is preliminary data.</text>
</comment>
<evidence type="ECO:0008006" key="3">
    <source>
        <dbReference type="Google" id="ProtNLM"/>
    </source>
</evidence>
<sequence length="458" mass="51862">MTVDNFIEQSKHFKNFKGKVIVISTMARSGSNLMAKMLQATDQSRRNILVFSEPDVFSVIATRMDDFSGIDLRKGRQLLLATTRFMCKDQLRDQTIVLKMKSNCTRLVPHFHAAAPSVMHLFLARDQLEHSLVSQMLFAHRSPSLFKMVLILRKTSKWFCSWITTWCQYETRMVNMIEPKSVLEFALAVVCRSVIDYKLFRKYFSTPVIYYEEMVSETVTTLRRIFSVCGLSDLQIPESITCKRKNSGAPLAKQLTNEEKTVVKKITEMIGFYDSFEKMQQVSLPTLYLEAPNRNTKRVSISENYVAPTCQQPYESGLCGTFSQPVFNFSCTCRTCFTCIERLLLDQIYEVRDTTLFVPSPVACPSCGLKVKRLSIDSDLSHLANLMGASHSSTIRGSYVVVVRSYMQYQYEKGDLPGVLAANSSSPAINLEEVAAGFPALALPILKVNFKADLVEPE</sequence>
<evidence type="ECO:0000313" key="1">
    <source>
        <dbReference type="EMBL" id="TKR61262.1"/>
    </source>
</evidence>
<dbReference type="Proteomes" id="UP000298663">
    <property type="component" value="Unassembled WGS sequence"/>
</dbReference>
<protein>
    <recommendedName>
        <fullName evidence="3">Sulfotransferase domain-containing protein</fullName>
    </recommendedName>
</protein>
<organism evidence="1 2">
    <name type="scientific">Steinernema carpocapsae</name>
    <name type="common">Entomopathogenic nematode</name>
    <dbReference type="NCBI Taxonomy" id="34508"/>
    <lineage>
        <taxon>Eukaryota</taxon>
        <taxon>Metazoa</taxon>
        <taxon>Ecdysozoa</taxon>
        <taxon>Nematoda</taxon>
        <taxon>Chromadorea</taxon>
        <taxon>Rhabditida</taxon>
        <taxon>Tylenchina</taxon>
        <taxon>Panagrolaimomorpha</taxon>
        <taxon>Strongyloidoidea</taxon>
        <taxon>Steinernematidae</taxon>
        <taxon>Steinernema</taxon>
    </lineage>
</organism>
<evidence type="ECO:0000313" key="2">
    <source>
        <dbReference type="Proteomes" id="UP000298663"/>
    </source>
</evidence>
<keyword evidence="2" id="KW-1185">Reference proteome</keyword>
<name>A0A4U5LYE5_STECR</name>
<dbReference type="STRING" id="34508.A0A4U5LYE5"/>
<dbReference type="AlphaFoldDB" id="A0A4U5LYE5"/>
<proteinExistence type="predicted"/>
<dbReference type="InterPro" id="IPR027417">
    <property type="entry name" value="P-loop_NTPase"/>
</dbReference>
<dbReference type="SUPFAM" id="SSF52540">
    <property type="entry name" value="P-loop containing nucleoside triphosphate hydrolases"/>
    <property type="match status" value="1"/>
</dbReference>
<reference evidence="1 2" key="2">
    <citation type="journal article" date="2019" name="G3 (Bethesda)">
        <title>Hybrid Assembly of the Genome of the Entomopathogenic Nematode Steinernema carpocapsae Identifies the X-Chromosome.</title>
        <authorList>
            <person name="Serra L."/>
            <person name="Macchietto M."/>
            <person name="Macias-Munoz A."/>
            <person name="McGill C.J."/>
            <person name="Rodriguez I.M."/>
            <person name="Rodriguez B."/>
            <person name="Murad R."/>
            <person name="Mortazavi A."/>
        </authorList>
    </citation>
    <scope>NUCLEOTIDE SEQUENCE [LARGE SCALE GENOMIC DNA]</scope>
    <source>
        <strain evidence="1 2">ALL</strain>
    </source>
</reference>
<reference evidence="1 2" key="1">
    <citation type="journal article" date="2015" name="Genome Biol.">
        <title>Comparative genomics of Steinernema reveals deeply conserved gene regulatory networks.</title>
        <authorList>
            <person name="Dillman A.R."/>
            <person name="Macchietto M."/>
            <person name="Porter C.F."/>
            <person name="Rogers A."/>
            <person name="Williams B."/>
            <person name="Antoshechkin I."/>
            <person name="Lee M.M."/>
            <person name="Goodwin Z."/>
            <person name="Lu X."/>
            <person name="Lewis E.E."/>
            <person name="Goodrich-Blair H."/>
            <person name="Stock S.P."/>
            <person name="Adams B.J."/>
            <person name="Sternberg P.W."/>
            <person name="Mortazavi A."/>
        </authorList>
    </citation>
    <scope>NUCLEOTIDE SEQUENCE [LARGE SCALE GENOMIC DNA]</scope>
    <source>
        <strain evidence="1 2">ALL</strain>
    </source>
</reference>
<accession>A0A4U5LYE5</accession>
<dbReference type="Gene3D" id="3.40.50.300">
    <property type="entry name" value="P-loop containing nucleotide triphosphate hydrolases"/>
    <property type="match status" value="1"/>
</dbReference>
<gene>
    <name evidence="1" type="ORF">L596_028394</name>
</gene>